<evidence type="ECO:0000256" key="5">
    <source>
        <dbReference type="ARBA" id="ARBA00023115"/>
    </source>
</evidence>
<keyword evidence="5" id="KW-0620">Polyamine biosynthesis</keyword>
<dbReference type="Pfam" id="PF02675">
    <property type="entry name" value="AdoMet_dc"/>
    <property type="match status" value="1"/>
</dbReference>
<evidence type="ECO:0000313" key="10">
    <source>
        <dbReference type="EMBL" id="OGY52145.1"/>
    </source>
</evidence>
<comment type="caution">
    <text evidence="10">The sequence shown here is derived from an EMBL/GenBank/DDBJ whole genome shotgun (WGS) entry which is preliminary data.</text>
</comment>
<dbReference type="EMBL" id="MHIM01000024">
    <property type="protein sequence ID" value="OGY52145.1"/>
    <property type="molecule type" value="Genomic_DNA"/>
</dbReference>
<reference evidence="10 11" key="1">
    <citation type="journal article" date="2016" name="Nat. Commun.">
        <title>Thousands of microbial genomes shed light on interconnected biogeochemical processes in an aquifer system.</title>
        <authorList>
            <person name="Anantharaman K."/>
            <person name="Brown C.T."/>
            <person name="Hug L.A."/>
            <person name="Sharon I."/>
            <person name="Castelle C.J."/>
            <person name="Probst A.J."/>
            <person name="Thomas B.C."/>
            <person name="Singh A."/>
            <person name="Wilkins M.J."/>
            <person name="Karaoz U."/>
            <person name="Brodie E.L."/>
            <person name="Williams K.H."/>
            <person name="Hubbard S.S."/>
            <person name="Banfield J.F."/>
        </authorList>
    </citation>
    <scope>NUCLEOTIDE SEQUENCE [LARGE SCALE GENOMIC DNA]</scope>
</reference>
<evidence type="ECO:0000256" key="3">
    <source>
        <dbReference type="ARBA" id="ARBA00022813"/>
    </source>
</evidence>
<name>A0A1G1YIH7_9BACT</name>
<dbReference type="InterPro" id="IPR016067">
    <property type="entry name" value="S-AdoMet_deCO2ase_core"/>
</dbReference>
<dbReference type="GO" id="GO:0004014">
    <property type="term" value="F:adenosylmethionine decarboxylase activity"/>
    <property type="evidence" value="ECO:0007669"/>
    <property type="project" value="InterPro"/>
</dbReference>
<keyword evidence="9" id="KW-0670">Pyruvate</keyword>
<keyword evidence="8" id="KW-0704">Schiff base</keyword>
<protein>
    <recommendedName>
        <fullName evidence="12">S-adenosylmethionine decarboxylase</fullName>
    </recommendedName>
</protein>
<evidence type="ECO:0000256" key="6">
    <source>
        <dbReference type="ARBA" id="ARBA00023145"/>
    </source>
</evidence>
<comment type="cofactor">
    <cofactor evidence="1">
        <name>pyruvate</name>
        <dbReference type="ChEBI" id="CHEBI:15361"/>
    </cofactor>
</comment>
<keyword evidence="4" id="KW-0745">Spermidine biosynthesis</keyword>
<gene>
    <name evidence="10" type="ORF">A3A02_00875</name>
</gene>
<evidence type="ECO:0000256" key="9">
    <source>
        <dbReference type="ARBA" id="ARBA00023317"/>
    </source>
</evidence>
<dbReference type="SUPFAM" id="SSF56276">
    <property type="entry name" value="S-adenosylmethionine decarboxylase"/>
    <property type="match status" value="1"/>
</dbReference>
<keyword evidence="7" id="KW-0456">Lyase</keyword>
<evidence type="ECO:0000256" key="1">
    <source>
        <dbReference type="ARBA" id="ARBA00001928"/>
    </source>
</evidence>
<evidence type="ECO:0000256" key="2">
    <source>
        <dbReference type="ARBA" id="ARBA00022793"/>
    </source>
</evidence>
<organism evidence="10 11">
    <name type="scientific">Candidatus Buchananbacteria bacterium RIFCSPLOWO2_01_FULL_39_33</name>
    <dbReference type="NCBI Taxonomy" id="1797543"/>
    <lineage>
        <taxon>Bacteria</taxon>
        <taxon>Candidatus Buchananiibacteriota</taxon>
    </lineage>
</organism>
<accession>A0A1G1YIH7</accession>
<evidence type="ECO:0000256" key="8">
    <source>
        <dbReference type="ARBA" id="ARBA00023270"/>
    </source>
</evidence>
<evidence type="ECO:0008006" key="12">
    <source>
        <dbReference type="Google" id="ProtNLM"/>
    </source>
</evidence>
<dbReference type="GO" id="GO:0008295">
    <property type="term" value="P:spermidine biosynthetic process"/>
    <property type="evidence" value="ECO:0007669"/>
    <property type="project" value="UniProtKB-KW"/>
</dbReference>
<sequence>MKISALRLLYKKQQAWGLTASIDLSGCDHELIQSPQAIRNFVKKMIATIGMKTHGPMRLERFAEGHLEGYSVMQFLETSSLTIHFDHMIKDRAFIDIFSCQFFDPNQAEKFAKKYFKAKKSKVKTIIRY</sequence>
<evidence type="ECO:0000256" key="7">
    <source>
        <dbReference type="ARBA" id="ARBA00023239"/>
    </source>
</evidence>
<keyword evidence="6" id="KW-0865">Zymogen</keyword>
<keyword evidence="3" id="KW-0068">Autocatalytic cleavage</keyword>
<proteinExistence type="predicted"/>
<dbReference type="Proteomes" id="UP000177376">
    <property type="component" value="Unassembled WGS sequence"/>
</dbReference>
<evidence type="ECO:0000256" key="4">
    <source>
        <dbReference type="ARBA" id="ARBA00023066"/>
    </source>
</evidence>
<dbReference type="AlphaFoldDB" id="A0A1G1YIH7"/>
<dbReference type="Gene3D" id="3.60.90.10">
    <property type="entry name" value="S-adenosylmethionine decarboxylase"/>
    <property type="match status" value="1"/>
</dbReference>
<dbReference type="InterPro" id="IPR003826">
    <property type="entry name" value="AdoMetDC_fam_prok"/>
</dbReference>
<evidence type="ECO:0000313" key="11">
    <source>
        <dbReference type="Proteomes" id="UP000177376"/>
    </source>
</evidence>
<keyword evidence="2" id="KW-0210">Decarboxylase</keyword>